<organism evidence="1 2">
    <name type="scientific">Pluteus cervinus</name>
    <dbReference type="NCBI Taxonomy" id="181527"/>
    <lineage>
        <taxon>Eukaryota</taxon>
        <taxon>Fungi</taxon>
        <taxon>Dikarya</taxon>
        <taxon>Basidiomycota</taxon>
        <taxon>Agaricomycotina</taxon>
        <taxon>Agaricomycetes</taxon>
        <taxon>Agaricomycetidae</taxon>
        <taxon>Agaricales</taxon>
        <taxon>Pluteineae</taxon>
        <taxon>Pluteaceae</taxon>
        <taxon>Pluteus</taxon>
    </lineage>
</organism>
<evidence type="ECO:0000313" key="1">
    <source>
        <dbReference type="EMBL" id="TFK63429.1"/>
    </source>
</evidence>
<dbReference type="Proteomes" id="UP000308600">
    <property type="component" value="Unassembled WGS sequence"/>
</dbReference>
<protein>
    <submittedName>
        <fullName evidence="1">Uncharacterized protein</fullName>
    </submittedName>
</protein>
<name>A0ACD3ACU4_9AGAR</name>
<accession>A0ACD3ACU4</accession>
<keyword evidence="2" id="KW-1185">Reference proteome</keyword>
<sequence length="189" mass="21878">MYDLAHQFVNLVSSSLQELALCPPDRFGESQSPSTVAFSTRFNPLPNLHSLRLSLCQDTHEIAPILHFPWAMELISNLSHPQKLHELRVPYGFQDWSIDRHRLPNPTNDKNYRIQLEKRLIVGWDAFDQLLTSGSFPNLRTVHFSAFATEAEPEVNRICEPQFVSIIRRLLPKLDERGILKVTWTISEY</sequence>
<evidence type="ECO:0000313" key="2">
    <source>
        <dbReference type="Proteomes" id="UP000308600"/>
    </source>
</evidence>
<gene>
    <name evidence="1" type="ORF">BDN72DRAFT_902420</name>
</gene>
<reference evidence="1 2" key="1">
    <citation type="journal article" date="2019" name="Nat. Ecol. Evol.">
        <title>Megaphylogeny resolves global patterns of mushroom evolution.</title>
        <authorList>
            <person name="Varga T."/>
            <person name="Krizsan K."/>
            <person name="Foldi C."/>
            <person name="Dima B."/>
            <person name="Sanchez-Garcia M."/>
            <person name="Sanchez-Ramirez S."/>
            <person name="Szollosi G.J."/>
            <person name="Szarkandi J.G."/>
            <person name="Papp V."/>
            <person name="Albert L."/>
            <person name="Andreopoulos W."/>
            <person name="Angelini C."/>
            <person name="Antonin V."/>
            <person name="Barry K.W."/>
            <person name="Bougher N.L."/>
            <person name="Buchanan P."/>
            <person name="Buyck B."/>
            <person name="Bense V."/>
            <person name="Catcheside P."/>
            <person name="Chovatia M."/>
            <person name="Cooper J."/>
            <person name="Damon W."/>
            <person name="Desjardin D."/>
            <person name="Finy P."/>
            <person name="Geml J."/>
            <person name="Haridas S."/>
            <person name="Hughes K."/>
            <person name="Justo A."/>
            <person name="Karasinski D."/>
            <person name="Kautmanova I."/>
            <person name="Kiss B."/>
            <person name="Kocsube S."/>
            <person name="Kotiranta H."/>
            <person name="LaButti K.M."/>
            <person name="Lechner B.E."/>
            <person name="Liimatainen K."/>
            <person name="Lipzen A."/>
            <person name="Lukacs Z."/>
            <person name="Mihaltcheva S."/>
            <person name="Morgado L.N."/>
            <person name="Niskanen T."/>
            <person name="Noordeloos M.E."/>
            <person name="Ohm R.A."/>
            <person name="Ortiz-Santana B."/>
            <person name="Ovrebo C."/>
            <person name="Racz N."/>
            <person name="Riley R."/>
            <person name="Savchenko A."/>
            <person name="Shiryaev A."/>
            <person name="Soop K."/>
            <person name="Spirin V."/>
            <person name="Szebenyi C."/>
            <person name="Tomsovsky M."/>
            <person name="Tulloss R.E."/>
            <person name="Uehling J."/>
            <person name="Grigoriev I.V."/>
            <person name="Vagvolgyi C."/>
            <person name="Papp T."/>
            <person name="Martin F.M."/>
            <person name="Miettinen O."/>
            <person name="Hibbett D.S."/>
            <person name="Nagy L.G."/>
        </authorList>
    </citation>
    <scope>NUCLEOTIDE SEQUENCE [LARGE SCALE GENOMIC DNA]</scope>
    <source>
        <strain evidence="1 2">NL-1719</strain>
    </source>
</reference>
<proteinExistence type="predicted"/>
<dbReference type="EMBL" id="ML208523">
    <property type="protein sequence ID" value="TFK63429.1"/>
    <property type="molecule type" value="Genomic_DNA"/>
</dbReference>